<evidence type="ECO:0000256" key="6">
    <source>
        <dbReference type="ARBA" id="ARBA00022840"/>
    </source>
</evidence>
<dbReference type="Proteomes" id="UP000017836">
    <property type="component" value="Unassembled WGS sequence"/>
</dbReference>
<dbReference type="GO" id="GO:0016887">
    <property type="term" value="F:ATP hydrolysis activity"/>
    <property type="evidence" value="ECO:0007669"/>
    <property type="project" value="InterPro"/>
</dbReference>
<dbReference type="InterPro" id="IPR006121">
    <property type="entry name" value="HMA_dom"/>
</dbReference>
<dbReference type="AlphaFoldDB" id="W1PX39"/>
<evidence type="ECO:0000259" key="11">
    <source>
        <dbReference type="PROSITE" id="PS50846"/>
    </source>
</evidence>
<evidence type="ECO:0000256" key="5">
    <source>
        <dbReference type="ARBA" id="ARBA00022741"/>
    </source>
</evidence>
<dbReference type="GO" id="GO:0046872">
    <property type="term" value="F:metal ion binding"/>
    <property type="evidence" value="ECO:0007669"/>
    <property type="project" value="UniProtKB-KW"/>
</dbReference>
<dbReference type="InterPro" id="IPR018303">
    <property type="entry name" value="ATPase_P-typ_P_site"/>
</dbReference>
<dbReference type="PROSITE" id="PS50846">
    <property type="entry name" value="HMA_2"/>
    <property type="match status" value="1"/>
</dbReference>
<feature type="transmembrane region" description="Helical" evidence="10">
    <location>
        <begin position="117"/>
        <end position="135"/>
    </location>
</feature>
<dbReference type="FunFam" id="2.70.150.10:FF:000002">
    <property type="entry name" value="Copper-transporting ATPase 1, putative"/>
    <property type="match status" value="1"/>
</dbReference>
<accession>W1PX39</accession>
<keyword evidence="8 10" id="KW-1133">Transmembrane helix</keyword>
<dbReference type="GO" id="GO:0016020">
    <property type="term" value="C:membrane"/>
    <property type="evidence" value="ECO:0000318"/>
    <property type="project" value="GO_Central"/>
</dbReference>
<evidence type="ECO:0000256" key="4">
    <source>
        <dbReference type="ARBA" id="ARBA00022723"/>
    </source>
</evidence>
<dbReference type="InterPro" id="IPR027256">
    <property type="entry name" value="P-typ_ATPase_IB"/>
</dbReference>
<evidence type="ECO:0000256" key="9">
    <source>
        <dbReference type="ARBA" id="ARBA00023136"/>
    </source>
</evidence>
<protein>
    <recommendedName>
        <fullName evidence="11">HMA domain-containing protein</fullName>
    </recommendedName>
</protein>
<evidence type="ECO:0000256" key="10">
    <source>
        <dbReference type="RuleBase" id="RU362081"/>
    </source>
</evidence>
<sequence>MDEREKKSELQKSHFNVLGLCCPAEVPLIERILKPLQGVHKVCVNVPSKSVMVLHDPISITQVQIVAALNSARLDASIREIGEAINPKKWPSRFTLVSGFLLILSFTKFWFEPMHWLALGAVAVGIPPIFMKSFVTLRRWILDINTLVIIAVAGTIALGDYIEAGFIVVLFTSAEWIESLTSYKAHAAMQSLMSMAPQKAVLAQSGATVDTKDVKLNTLLAVKAGDMIPIDGIVVEGRSEVDEKTLTGEPYPVTKDPQSQVWAGTLNLNGYMSIKTVALAEDSAVARMAKLVEEAQQNTSKTQRIVEVFAKYYTPVILVLAVGLAIIPLSLRSENWHHYLYLSLVVLMCACPCALVLSTPIVMACALSRMSSIGVLVKGGDYLEKLAKIKIMAFDKTGTITRGKFSVSEMISLSKDEEDVGLDKMLYWVTSLESKSSHPMAAALVDYCRSKGIEPATEKVKDFQNFPGEGISGIIDGKCIFIGNQKMSSRAGCKSVPDITSEHKGGGTVGYVLIGEKVVGYFTLSDDVRFGALGVIRELKNMGIKVAMLTGDTNAAALRVNNKLEKAIGIMHAELLPDEKAKLIVDLKKSEGQIAMIGDGINDAPALASSDVGIAMGATGSAIASETSHITLMSDDLKRLPDIVKISRKTCQKIMENVFLSMITKLGVVALALSGHPLIWAAMLADVGTCLVVIFNSTLLLGKWGLVGMARATHRHKCCAQKEGSCQERHSMCEGKAACSQDLKHGACEDKGSCGEILKHGTCGERGPCCQSSTGVGNTHVHDHEVGVGNSHVHDHEVGVGNSHVHDHEVGVGNSHVHNHEVGVGYSHVHNHEVGHIDTCEKRCGTHADTCIDSSDTRVESDDRSHEGNQVNTCQDHVPRTCGSHRVKKGDTCPNLVSRSCGFHGGDAGDTFRSHETRAQRSSSSHACAENCIPARTNFDKCLHGSCEESNEHVGNSHTCATNAYREGDYKHVYGDTTRVEIVGIHICMRHGGCCGRDIEEIRVSLPEIVIE</sequence>
<feature type="domain" description="HMA" evidence="11">
    <location>
        <begin position="11"/>
        <end position="77"/>
    </location>
</feature>
<dbReference type="SFLD" id="SFLDS00003">
    <property type="entry name" value="Haloacid_Dehalogenase"/>
    <property type="match status" value="1"/>
</dbReference>
<dbReference type="Pfam" id="PF00122">
    <property type="entry name" value="E1-E2_ATPase"/>
    <property type="match status" value="1"/>
</dbReference>
<dbReference type="InterPro" id="IPR023214">
    <property type="entry name" value="HAD_sf"/>
</dbReference>
<dbReference type="SUPFAM" id="SSF56784">
    <property type="entry name" value="HAD-like"/>
    <property type="match status" value="1"/>
</dbReference>
<dbReference type="InterPro" id="IPR023298">
    <property type="entry name" value="ATPase_P-typ_TM_dom_sf"/>
</dbReference>
<dbReference type="eggNOG" id="KOG0207">
    <property type="taxonomic scope" value="Eukaryota"/>
</dbReference>
<dbReference type="Gramene" id="ERN12499">
    <property type="protein sequence ID" value="ERN12499"/>
    <property type="gene ID" value="AMTR_s00025p00176690"/>
</dbReference>
<evidence type="ECO:0000256" key="1">
    <source>
        <dbReference type="ARBA" id="ARBA00004141"/>
    </source>
</evidence>
<keyword evidence="6 10" id="KW-0067">ATP-binding</keyword>
<dbReference type="NCBIfam" id="TIGR01494">
    <property type="entry name" value="ATPase_P-type"/>
    <property type="match status" value="1"/>
</dbReference>
<dbReference type="FunFam" id="3.40.1110.10:FF:000043">
    <property type="entry name" value="Putative cadmium/zinc-transporting ATPase 3"/>
    <property type="match status" value="1"/>
</dbReference>
<dbReference type="Gene3D" id="3.40.50.1000">
    <property type="entry name" value="HAD superfamily/HAD-like"/>
    <property type="match status" value="1"/>
</dbReference>
<evidence type="ECO:0000256" key="8">
    <source>
        <dbReference type="ARBA" id="ARBA00022989"/>
    </source>
</evidence>
<dbReference type="InterPro" id="IPR001757">
    <property type="entry name" value="P_typ_ATPase"/>
</dbReference>
<dbReference type="GO" id="GO:0005524">
    <property type="term" value="F:ATP binding"/>
    <property type="evidence" value="ECO:0007669"/>
    <property type="project" value="UniProtKB-UniRule"/>
</dbReference>
<keyword evidence="7" id="KW-1278">Translocase</keyword>
<keyword evidence="3 10" id="KW-0812">Transmembrane</keyword>
<keyword evidence="13" id="KW-1185">Reference proteome</keyword>
<dbReference type="PANTHER" id="PTHR48085">
    <property type="entry name" value="CADMIUM/ZINC-TRANSPORTING ATPASE HMA2-RELATED"/>
    <property type="match status" value="1"/>
</dbReference>
<dbReference type="InterPro" id="IPR036163">
    <property type="entry name" value="HMA_dom_sf"/>
</dbReference>
<dbReference type="InterPro" id="IPR044492">
    <property type="entry name" value="P_typ_ATPase_HD_dom"/>
</dbReference>
<dbReference type="InterPro" id="IPR008250">
    <property type="entry name" value="ATPase_P-typ_transduc_dom_A_sf"/>
</dbReference>
<dbReference type="OMA" id="GHEHSHC"/>
<proteinExistence type="inferred from homology"/>
<dbReference type="PANTHER" id="PTHR48085:SF5">
    <property type="entry name" value="CADMIUM_ZINC-TRANSPORTING ATPASE HMA4-RELATED"/>
    <property type="match status" value="1"/>
</dbReference>
<dbReference type="Gene3D" id="2.70.150.10">
    <property type="entry name" value="Calcium-transporting ATPase, cytoplasmic transduction domain A"/>
    <property type="match status" value="1"/>
</dbReference>
<dbReference type="EMBL" id="KI392614">
    <property type="protein sequence ID" value="ERN12499.1"/>
    <property type="molecule type" value="Genomic_DNA"/>
</dbReference>
<evidence type="ECO:0000256" key="7">
    <source>
        <dbReference type="ARBA" id="ARBA00022967"/>
    </source>
</evidence>
<feature type="transmembrane region" description="Helical" evidence="10">
    <location>
        <begin position="654"/>
        <end position="673"/>
    </location>
</feature>
<feature type="transmembrane region" description="Helical" evidence="10">
    <location>
        <begin position="339"/>
        <end position="367"/>
    </location>
</feature>
<evidence type="ECO:0000256" key="2">
    <source>
        <dbReference type="ARBA" id="ARBA00006024"/>
    </source>
</evidence>
<dbReference type="Gene3D" id="3.30.70.100">
    <property type="match status" value="1"/>
</dbReference>
<dbReference type="GO" id="GO:0019829">
    <property type="term" value="F:ATPase-coupled monoatomic cation transmembrane transporter activity"/>
    <property type="evidence" value="ECO:0007669"/>
    <property type="project" value="InterPro"/>
</dbReference>
<dbReference type="InterPro" id="IPR036412">
    <property type="entry name" value="HAD-like_sf"/>
</dbReference>
<dbReference type="PRINTS" id="PR00119">
    <property type="entry name" value="CATATPASE"/>
</dbReference>
<dbReference type="GO" id="GO:0055085">
    <property type="term" value="P:transmembrane transport"/>
    <property type="evidence" value="ECO:0000318"/>
    <property type="project" value="GO_Central"/>
</dbReference>
<dbReference type="PROSITE" id="PS00154">
    <property type="entry name" value="ATPASE_E1_E2"/>
    <property type="match status" value="1"/>
</dbReference>
<dbReference type="FunFam" id="3.30.70.100:FF:000022">
    <property type="entry name" value="Putative cadmium/zinc-transporting ATPase 3"/>
    <property type="match status" value="1"/>
</dbReference>
<keyword evidence="9 10" id="KW-0472">Membrane</keyword>
<dbReference type="SUPFAM" id="SSF81653">
    <property type="entry name" value="Calcium ATPase, transduction domain A"/>
    <property type="match status" value="1"/>
</dbReference>
<dbReference type="Gene3D" id="3.40.1110.10">
    <property type="entry name" value="Calcium-transporting ATPase, cytoplasmic domain N"/>
    <property type="match status" value="1"/>
</dbReference>
<dbReference type="InterPro" id="IPR059000">
    <property type="entry name" value="ATPase_P-type_domA"/>
</dbReference>
<dbReference type="SUPFAM" id="SSF55008">
    <property type="entry name" value="HMA, heavy metal-associated domain"/>
    <property type="match status" value="1"/>
</dbReference>
<dbReference type="HOGENOM" id="CLU_001771_3_0_1"/>
<feature type="transmembrane region" description="Helical" evidence="10">
    <location>
        <begin position="308"/>
        <end position="327"/>
    </location>
</feature>
<dbReference type="SFLD" id="SFLDG00002">
    <property type="entry name" value="C1.7:_P-type_atpase_like"/>
    <property type="match status" value="1"/>
</dbReference>
<evidence type="ECO:0000313" key="13">
    <source>
        <dbReference type="Proteomes" id="UP000017836"/>
    </source>
</evidence>
<dbReference type="InterPro" id="IPR051014">
    <property type="entry name" value="Cation_Transport_ATPase_IB"/>
</dbReference>
<gene>
    <name evidence="12" type="ORF">AMTR_s00025p00176690</name>
</gene>
<comment type="subcellular location">
    <subcellularLocation>
        <location evidence="1">Membrane</location>
        <topology evidence="1">Multi-pass membrane protein</topology>
    </subcellularLocation>
</comment>
<dbReference type="InterPro" id="IPR023299">
    <property type="entry name" value="ATPase_P-typ_cyto_dom_N"/>
</dbReference>
<comment type="similarity">
    <text evidence="2 10">Belongs to the cation transport ATPase (P-type) (TC 3.A.3) family. Type IB subfamily.</text>
</comment>
<evidence type="ECO:0000256" key="3">
    <source>
        <dbReference type="ARBA" id="ARBA00022692"/>
    </source>
</evidence>
<dbReference type="CDD" id="cd02079">
    <property type="entry name" value="P-type_ATPase_HM"/>
    <property type="match status" value="1"/>
</dbReference>
<reference evidence="13" key="1">
    <citation type="journal article" date="2013" name="Science">
        <title>The Amborella genome and the evolution of flowering plants.</title>
        <authorList>
            <consortium name="Amborella Genome Project"/>
        </authorList>
    </citation>
    <scope>NUCLEOTIDE SEQUENCE [LARGE SCALE GENOMIC DNA]</scope>
</reference>
<evidence type="ECO:0000313" key="12">
    <source>
        <dbReference type="EMBL" id="ERN12499.1"/>
    </source>
</evidence>
<dbReference type="STRING" id="13333.W1PX39"/>
<dbReference type="Pfam" id="PF00702">
    <property type="entry name" value="Hydrolase"/>
    <property type="match status" value="1"/>
</dbReference>
<organism evidence="12 13">
    <name type="scientific">Amborella trichopoda</name>
    <dbReference type="NCBI Taxonomy" id="13333"/>
    <lineage>
        <taxon>Eukaryota</taxon>
        <taxon>Viridiplantae</taxon>
        <taxon>Streptophyta</taxon>
        <taxon>Embryophyta</taxon>
        <taxon>Tracheophyta</taxon>
        <taxon>Spermatophyta</taxon>
        <taxon>Magnoliopsida</taxon>
        <taxon>Amborellales</taxon>
        <taxon>Amborellaceae</taxon>
        <taxon>Amborella</taxon>
    </lineage>
</organism>
<dbReference type="GO" id="GO:0022857">
    <property type="term" value="F:transmembrane transporter activity"/>
    <property type="evidence" value="ECO:0000318"/>
    <property type="project" value="GO_Central"/>
</dbReference>
<keyword evidence="4 10" id="KW-0479">Metal-binding</keyword>
<keyword evidence="5 10" id="KW-0547">Nucleotide-binding</keyword>
<dbReference type="SUPFAM" id="SSF81665">
    <property type="entry name" value="Calcium ATPase, transmembrane domain M"/>
    <property type="match status" value="1"/>
</dbReference>
<dbReference type="CDD" id="cd00371">
    <property type="entry name" value="HMA"/>
    <property type="match status" value="1"/>
</dbReference>
<dbReference type="NCBIfam" id="TIGR01525">
    <property type="entry name" value="ATPase-IB_hvy"/>
    <property type="match status" value="1"/>
</dbReference>
<feature type="transmembrane region" description="Helical" evidence="10">
    <location>
        <begin position="679"/>
        <end position="701"/>
    </location>
</feature>
<dbReference type="SFLD" id="SFLDF00027">
    <property type="entry name" value="p-type_atpase"/>
    <property type="match status" value="1"/>
</dbReference>
<feature type="transmembrane region" description="Helical" evidence="10">
    <location>
        <begin position="94"/>
        <end position="111"/>
    </location>
</feature>
<name>W1PX39_AMBTC</name>